<proteinExistence type="predicted"/>
<dbReference type="PANTHER" id="PTHR45586">
    <property type="entry name" value="TPR REPEAT-CONTAINING PROTEIN PA4667"/>
    <property type="match status" value="1"/>
</dbReference>
<evidence type="ECO:0000313" key="6">
    <source>
        <dbReference type="EMBL" id="MFK2916738.1"/>
    </source>
</evidence>
<dbReference type="EMBL" id="JADIKD010000007">
    <property type="protein sequence ID" value="MFK2916738.1"/>
    <property type="molecule type" value="Genomic_DNA"/>
</dbReference>
<dbReference type="PANTHER" id="PTHR45586:SF1">
    <property type="entry name" value="LIPOPOLYSACCHARIDE ASSEMBLY PROTEIN B"/>
    <property type="match status" value="1"/>
</dbReference>
<gene>
    <name evidence="6" type="ORF">ISS97_05640</name>
</gene>
<feature type="compositionally biased region" description="Polar residues" evidence="4">
    <location>
        <begin position="51"/>
        <end position="62"/>
    </location>
</feature>
<reference evidence="6 7" key="1">
    <citation type="submission" date="2020-10" db="EMBL/GenBank/DDBJ databases">
        <title>Phylogeny of dyella-like bacteria.</title>
        <authorList>
            <person name="Fu J."/>
        </authorList>
    </citation>
    <scope>NUCLEOTIDE SEQUENCE [LARGE SCALE GENOMIC DNA]</scope>
    <source>
        <strain evidence="6 7">BB4</strain>
    </source>
</reference>
<dbReference type="InterPro" id="IPR019734">
    <property type="entry name" value="TPR_rpt"/>
</dbReference>
<dbReference type="SMART" id="SM00028">
    <property type="entry name" value="TPR"/>
    <property type="match status" value="3"/>
</dbReference>
<accession>A0ABW8K1E7</accession>
<evidence type="ECO:0000256" key="5">
    <source>
        <dbReference type="SAM" id="Phobius"/>
    </source>
</evidence>
<dbReference type="Proteomes" id="UP001620408">
    <property type="component" value="Unassembled WGS sequence"/>
</dbReference>
<feature type="repeat" description="TPR" evidence="3">
    <location>
        <begin position="521"/>
        <end position="554"/>
    </location>
</feature>
<keyword evidence="1" id="KW-0677">Repeat</keyword>
<organism evidence="6 7">
    <name type="scientific">Dyella koreensis</name>
    <dbReference type="NCBI Taxonomy" id="311235"/>
    <lineage>
        <taxon>Bacteria</taxon>
        <taxon>Pseudomonadati</taxon>
        <taxon>Pseudomonadota</taxon>
        <taxon>Gammaproteobacteria</taxon>
        <taxon>Lysobacterales</taxon>
        <taxon>Rhodanobacteraceae</taxon>
        <taxon>Dyella</taxon>
    </lineage>
</organism>
<keyword evidence="5" id="KW-0812">Transmembrane</keyword>
<protein>
    <recommendedName>
        <fullName evidence="8">Tetratricopeptide repeat protein</fullName>
    </recommendedName>
</protein>
<feature type="region of interest" description="Disordered" evidence="4">
    <location>
        <begin position="1"/>
        <end position="64"/>
    </location>
</feature>
<evidence type="ECO:0000256" key="3">
    <source>
        <dbReference type="PROSITE-ProRule" id="PRU00339"/>
    </source>
</evidence>
<evidence type="ECO:0000313" key="7">
    <source>
        <dbReference type="Proteomes" id="UP001620408"/>
    </source>
</evidence>
<dbReference type="InterPro" id="IPR011990">
    <property type="entry name" value="TPR-like_helical_dom_sf"/>
</dbReference>
<dbReference type="InterPro" id="IPR051012">
    <property type="entry name" value="CellSynth/LPSAsmb/PSIAsmb"/>
</dbReference>
<name>A0ABW8K1E7_9GAMM</name>
<keyword evidence="5" id="KW-1133">Transmembrane helix</keyword>
<evidence type="ECO:0008006" key="8">
    <source>
        <dbReference type="Google" id="ProtNLM"/>
    </source>
</evidence>
<keyword evidence="7" id="KW-1185">Reference proteome</keyword>
<dbReference type="RefSeq" id="WP_379986145.1">
    <property type="nucleotide sequence ID" value="NZ_JADIKD010000007.1"/>
</dbReference>
<dbReference type="Gene3D" id="1.25.40.10">
    <property type="entry name" value="Tetratricopeptide repeat domain"/>
    <property type="match status" value="3"/>
</dbReference>
<dbReference type="PROSITE" id="PS50005">
    <property type="entry name" value="TPR"/>
    <property type="match status" value="1"/>
</dbReference>
<feature type="compositionally biased region" description="Basic and acidic residues" evidence="4">
    <location>
        <begin position="1"/>
        <end position="16"/>
    </location>
</feature>
<keyword evidence="5" id="KW-0472">Membrane</keyword>
<dbReference type="SUPFAM" id="SSF48452">
    <property type="entry name" value="TPR-like"/>
    <property type="match status" value="2"/>
</dbReference>
<sequence>MNGRKDQHEHGTHGRTEPTLGDIDHLGAPAPSGPDDGLPKVTLDPERRRPSGSTASRTSRTPSGKRGWLWPLLLLVVIGLGVTLWLQQDRLRGLVPNTELNDVLGRAEQALQDGRLDGNDGSSARELFEAARALEPDNDRARDGLRKVGLAEVARADAALNAGQLDQAEQATNSARELLGGGSDVDRLAQAIAKARGASVETGALVDQAQQAMTDGKPEEAGNLYKRVLAADPGNAVAQHGLDKVGDALAAQARKAIESGDRAAAGVSVDRLAALLPNYGELPSLRAALVQDQKADNGELADALKQGQEALRAGRITDAGDDTALARFKAALAIDPDNADAKAGLGQVAQALIVQASAAMDGGDNAQAGKLLDQASQLAPKSADLVAARAHLADSAKRANTAPRNVSGEAPVAEEAPATLTPQQSTELARMIQRADTAARHGDIMLPPGESAYDLYRGALAIDGNNETARRGLQALPGLVTSQFNQALANGNLAQAGERLSDLGDLAPGDAGQAELRQRLAGAWMDQAEQQLARGDRANAAQALNRARKLAPDNPRLSVIAAHLQAGG</sequence>
<feature type="region of interest" description="Disordered" evidence="4">
    <location>
        <begin position="396"/>
        <end position="425"/>
    </location>
</feature>
<evidence type="ECO:0000256" key="2">
    <source>
        <dbReference type="ARBA" id="ARBA00022803"/>
    </source>
</evidence>
<keyword evidence="2 3" id="KW-0802">TPR repeat</keyword>
<evidence type="ECO:0000256" key="1">
    <source>
        <dbReference type="ARBA" id="ARBA00022737"/>
    </source>
</evidence>
<comment type="caution">
    <text evidence="6">The sequence shown here is derived from an EMBL/GenBank/DDBJ whole genome shotgun (WGS) entry which is preliminary data.</text>
</comment>
<feature type="transmembrane region" description="Helical" evidence="5">
    <location>
        <begin position="67"/>
        <end position="86"/>
    </location>
</feature>
<evidence type="ECO:0000256" key="4">
    <source>
        <dbReference type="SAM" id="MobiDB-lite"/>
    </source>
</evidence>